<gene>
    <name evidence="2" type="ORF">E5676_scaffold83G00860</name>
    <name evidence="1" type="ORF">E6C27_scaffold67G002720</name>
</gene>
<dbReference type="EMBL" id="SSTD01013865">
    <property type="protein sequence ID" value="TYK05401.1"/>
    <property type="molecule type" value="Genomic_DNA"/>
</dbReference>
<dbReference type="Proteomes" id="UP000321393">
    <property type="component" value="Unassembled WGS sequence"/>
</dbReference>
<dbReference type="AlphaFoldDB" id="A0A5A7TJI6"/>
<reference evidence="3 4" key="1">
    <citation type="submission" date="2019-08" db="EMBL/GenBank/DDBJ databases">
        <title>Draft genome sequences of two oriental melons (Cucumis melo L. var makuwa).</title>
        <authorList>
            <person name="Kwon S.-Y."/>
        </authorList>
    </citation>
    <scope>NUCLEOTIDE SEQUENCE [LARGE SCALE GENOMIC DNA]</scope>
    <source>
        <strain evidence="4">cv. Chang Bougi</strain>
        <strain evidence="3">cv. SW 3</strain>
        <tissue evidence="1">Leaf</tissue>
    </source>
</reference>
<protein>
    <submittedName>
        <fullName evidence="1">Ty3-gypsy retrotransposon protein</fullName>
    </submittedName>
</protein>
<proteinExistence type="predicted"/>
<evidence type="ECO:0000313" key="2">
    <source>
        <dbReference type="EMBL" id="TYK05401.1"/>
    </source>
</evidence>
<organism evidence="1 3">
    <name type="scientific">Cucumis melo var. makuwa</name>
    <name type="common">Oriental melon</name>
    <dbReference type="NCBI Taxonomy" id="1194695"/>
    <lineage>
        <taxon>Eukaryota</taxon>
        <taxon>Viridiplantae</taxon>
        <taxon>Streptophyta</taxon>
        <taxon>Embryophyta</taxon>
        <taxon>Tracheophyta</taxon>
        <taxon>Spermatophyta</taxon>
        <taxon>Magnoliopsida</taxon>
        <taxon>eudicotyledons</taxon>
        <taxon>Gunneridae</taxon>
        <taxon>Pentapetalae</taxon>
        <taxon>rosids</taxon>
        <taxon>fabids</taxon>
        <taxon>Cucurbitales</taxon>
        <taxon>Cucurbitaceae</taxon>
        <taxon>Benincaseae</taxon>
        <taxon>Cucumis</taxon>
    </lineage>
</organism>
<dbReference type="EMBL" id="SSTE01016227">
    <property type="protein sequence ID" value="KAA0041877.1"/>
    <property type="molecule type" value="Genomic_DNA"/>
</dbReference>
<dbReference type="OrthoDB" id="1933597at2759"/>
<evidence type="ECO:0000313" key="3">
    <source>
        <dbReference type="Proteomes" id="UP000321393"/>
    </source>
</evidence>
<name>A0A5A7TJI6_CUCMM</name>
<evidence type="ECO:0000313" key="4">
    <source>
        <dbReference type="Proteomes" id="UP000321947"/>
    </source>
</evidence>
<evidence type="ECO:0000313" key="1">
    <source>
        <dbReference type="EMBL" id="KAA0041877.1"/>
    </source>
</evidence>
<dbReference type="Proteomes" id="UP000321947">
    <property type="component" value="Unassembled WGS sequence"/>
</dbReference>
<sequence length="212" mass="24116">MKELRELRMFVVVNENEEYKIIEEKEGKEKELAMMVVKENNKGYVELSINSVIGLNDPGTMKVRGKLHDEDIIILIYCGATYNFLSEKIVEKLQIPTKETTHYVVILGSGTAIQRKGVYEGGVDVVLGMQWLHSLGIIVVDWKNLMLTFIAEGKQVSIKGDPSLTKARISLKSMIKTWGEQDEDYLVECRVMEVTNDKKKQKTKKSSSARML</sequence>
<dbReference type="CDD" id="cd00303">
    <property type="entry name" value="retropepsin_like"/>
    <property type="match status" value="1"/>
</dbReference>
<accession>A0A5A7TJI6</accession>
<comment type="caution">
    <text evidence="1">The sequence shown here is derived from an EMBL/GenBank/DDBJ whole genome shotgun (WGS) entry which is preliminary data.</text>
</comment>